<dbReference type="GeneID" id="70081234"/>
<keyword evidence="2" id="KW-1185">Reference proteome</keyword>
<protein>
    <submittedName>
        <fullName evidence="1">Uncharacterized protein</fullName>
    </submittedName>
</protein>
<dbReference type="RefSeq" id="YP_010246669.1">
    <property type="nucleotide sequence ID" value="NC_060137.1"/>
</dbReference>
<dbReference type="Proteomes" id="UP000346466">
    <property type="component" value="Segment"/>
</dbReference>
<evidence type="ECO:0000313" key="2">
    <source>
        <dbReference type="Proteomes" id="UP000346466"/>
    </source>
</evidence>
<evidence type="ECO:0000313" key="1">
    <source>
        <dbReference type="EMBL" id="QGH75739.1"/>
    </source>
</evidence>
<accession>A0A5Q2WGE2</accession>
<dbReference type="EMBL" id="MN444870">
    <property type="protein sequence ID" value="QGH75739.1"/>
    <property type="molecule type" value="Genomic_DNA"/>
</dbReference>
<proteinExistence type="predicted"/>
<organism evidence="1 2">
    <name type="scientific">Gordonia phage Syleon</name>
    <dbReference type="NCBI Taxonomy" id="2653718"/>
    <lineage>
        <taxon>Viruses</taxon>
        <taxon>Duplodnaviria</taxon>
        <taxon>Heunggongvirae</taxon>
        <taxon>Uroviricota</taxon>
        <taxon>Caudoviricetes</taxon>
        <taxon>Deeyouvirinae</taxon>
        <taxon>Octobienvirus</taxon>
        <taxon>Octobienvirus syleon</taxon>
    </lineage>
</organism>
<name>A0A5Q2WGE2_9CAUD</name>
<gene>
    <name evidence="1" type="primary">10</name>
    <name evidence="1" type="ORF">SEA_SYLEON_10</name>
</gene>
<sequence>MVNPPVTEDIADCVIGLIEEKGIGRQSVLAHQVANELRAFTLPHGIKFGTLLTSGRENGLTFHVGGDDGWVFAIYEHRGNDDIVINGVPRPDLTEEGPYVRGDYNDVLCRIAGNDVEHAARCLVAAFNSVPMMPNRAVVKSILQDQQ</sequence>
<dbReference type="KEGG" id="vg:70081234"/>
<reference evidence="1 2" key="1">
    <citation type="submission" date="2019-09" db="EMBL/GenBank/DDBJ databases">
        <authorList>
            <person name="Falcon-Lizardi N."/>
            <person name="Rios-Rosa Y."/>
            <person name="Rivera-Cruz A."/>
            <person name="Rivera-Espinal N.S."/>
            <person name="Rodriguez-Cotto F.E."/>
            <person name="Rosa-Flores A.N."/>
            <person name="Rubin M.R."/>
            <person name="Vazquez E."/>
            <person name="Molloy S.D."/>
            <person name="Garlena R.A."/>
            <person name="Russell D.A."/>
            <person name="Pope W.H."/>
            <person name="Jacobs-Sera D."/>
            <person name="Hatfull G.F."/>
        </authorList>
    </citation>
    <scope>NUCLEOTIDE SEQUENCE [LARGE SCALE GENOMIC DNA]</scope>
</reference>